<dbReference type="KEGG" id="css:Cst_c19970"/>
<dbReference type="AlphaFoldDB" id="L7VLB6"/>
<keyword evidence="2" id="KW-1185">Reference proteome</keyword>
<organism evidence="1 2">
    <name type="scientific">Thermoclostridium stercorarium (strain ATCC 35414 / DSM 8532 / NCIMB 11754)</name>
    <name type="common">Clostridium stercorarium</name>
    <dbReference type="NCBI Taxonomy" id="1121335"/>
    <lineage>
        <taxon>Bacteria</taxon>
        <taxon>Bacillati</taxon>
        <taxon>Bacillota</taxon>
        <taxon>Clostridia</taxon>
        <taxon>Eubacteriales</taxon>
        <taxon>Oscillospiraceae</taxon>
        <taxon>Thermoclostridium</taxon>
    </lineage>
</organism>
<reference evidence="1 2" key="1">
    <citation type="journal article" date="2013" name="Genome Announc.">
        <title>Complete genome sequence of Clostridium stercorarium subsp. stercorarium strain DSM 8532, a thermophilic degrader of plant cell wall fibers.</title>
        <authorList>
            <person name="Poehlein A."/>
            <person name="Zverlov V.V."/>
            <person name="Daniel R."/>
            <person name="Schwarz W.H."/>
            <person name="Liebl W."/>
        </authorList>
    </citation>
    <scope>NUCLEOTIDE SEQUENCE [LARGE SCALE GENOMIC DNA]</scope>
    <source>
        <strain evidence="2">ATCC 35414 / DSM 8532 / NCIMB 11754</strain>
    </source>
</reference>
<dbReference type="STRING" id="1121335.Cst_c19970"/>
<evidence type="ECO:0000313" key="2">
    <source>
        <dbReference type="Proteomes" id="UP000011220"/>
    </source>
</evidence>
<accession>L7VLB6</accession>
<dbReference type="PATRIC" id="fig|1121335.3.peg.2003"/>
<name>L7VLB6_THES1</name>
<evidence type="ECO:0000313" key="1">
    <source>
        <dbReference type="EMBL" id="AGC68970.1"/>
    </source>
</evidence>
<sequence length="37" mass="4205">MNSVFCICLKITFAGDGKNMPNYSRIHNAGELKFRNN</sequence>
<proteinExistence type="predicted"/>
<protein>
    <submittedName>
        <fullName evidence="1">Uncharacterized protein</fullName>
    </submittedName>
</protein>
<dbReference type="EMBL" id="CP004044">
    <property type="protein sequence ID" value="AGC68970.1"/>
    <property type="molecule type" value="Genomic_DNA"/>
</dbReference>
<dbReference type="Proteomes" id="UP000011220">
    <property type="component" value="Chromosome"/>
</dbReference>
<gene>
    <name evidence="1" type="ordered locus">Cst_c19970</name>
</gene>